<name>A0A1H0BA48_9PSED</name>
<organism evidence="2 3">
    <name type="scientific">Pseudomonas arsenicoxydans</name>
    <dbReference type="NCBI Taxonomy" id="702115"/>
    <lineage>
        <taxon>Bacteria</taxon>
        <taxon>Pseudomonadati</taxon>
        <taxon>Pseudomonadota</taxon>
        <taxon>Gammaproteobacteria</taxon>
        <taxon>Pseudomonadales</taxon>
        <taxon>Pseudomonadaceae</taxon>
        <taxon>Pseudomonas</taxon>
    </lineage>
</organism>
<accession>A0A1H0BA48</accession>
<reference evidence="2 3" key="1">
    <citation type="submission" date="2016-10" db="EMBL/GenBank/DDBJ databases">
        <authorList>
            <person name="de Groot N.N."/>
        </authorList>
    </citation>
    <scope>NUCLEOTIDE SEQUENCE [LARGE SCALE GENOMIC DNA]</scope>
    <source>
        <strain evidence="2 3">CECT 7543</strain>
    </source>
</reference>
<feature type="region of interest" description="Disordered" evidence="1">
    <location>
        <begin position="377"/>
        <end position="398"/>
    </location>
</feature>
<dbReference type="REBASE" id="162822">
    <property type="entry name" value="Par7543ORF273P"/>
</dbReference>
<dbReference type="Pfam" id="PF13589">
    <property type="entry name" value="HATPase_c_3"/>
    <property type="match status" value="1"/>
</dbReference>
<protein>
    <submittedName>
        <fullName evidence="2">Histidine kinase-, DNA gyrase B-, and HSP90-like ATPase</fullName>
    </submittedName>
</protein>
<dbReference type="GO" id="GO:0016301">
    <property type="term" value="F:kinase activity"/>
    <property type="evidence" value="ECO:0007669"/>
    <property type="project" value="UniProtKB-KW"/>
</dbReference>
<keyword evidence="2" id="KW-0808">Transferase</keyword>
<dbReference type="OrthoDB" id="9816482at2"/>
<dbReference type="AlphaFoldDB" id="A0A1H0BA48"/>
<evidence type="ECO:0000313" key="2">
    <source>
        <dbReference type="EMBL" id="SDN42574.1"/>
    </source>
</evidence>
<dbReference type="Gene3D" id="3.30.565.10">
    <property type="entry name" value="Histidine kinase-like ATPase, C-terminal domain"/>
    <property type="match status" value="1"/>
</dbReference>
<evidence type="ECO:0000313" key="3">
    <source>
        <dbReference type="Proteomes" id="UP000198827"/>
    </source>
</evidence>
<dbReference type="EMBL" id="LT629705">
    <property type="protein sequence ID" value="SDN42574.1"/>
    <property type="molecule type" value="Genomic_DNA"/>
</dbReference>
<evidence type="ECO:0000256" key="1">
    <source>
        <dbReference type="SAM" id="MobiDB-lite"/>
    </source>
</evidence>
<dbReference type="SUPFAM" id="SSF55874">
    <property type="entry name" value="ATPase domain of HSP90 chaperone/DNA topoisomerase II/histidine kinase"/>
    <property type="match status" value="1"/>
</dbReference>
<proteinExistence type="predicted"/>
<gene>
    <name evidence="2" type="ORF">SAMN04489798_0275</name>
</gene>
<dbReference type="InterPro" id="IPR036890">
    <property type="entry name" value="HATPase_C_sf"/>
</dbReference>
<dbReference type="Proteomes" id="UP000198827">
    <property type="component" value="Chromosome I"/>
</dbReference>
<dbReference type="RefSeq" id="WP_090175905.1">
    <property type="nucleotide sequence ID" value="NZ_LT629705.1"/>
</dbReference>
<sequence>MKEYQLNVDPRILELLGPNLYTNIYYVLAELIANAYDADAKNVYIIANPDDIRIEDDGHGMSYDKGDITKYLNIAGVSRVKETDSFSKSGDRRKMGRKGVGKLAALSVSEDVDILTVADGEKSGFILSRHPEEGSKLKAVNESDIKFEYVKEHGSAIVMRNPQYRLHKTLAAVKRNLLKIFPLVNSDFRIHVIRGKENVIVDAFDKHVMSELGTLITLGDEYSPLVDLVPDSYPDKRKDFVSSVGEKTIPLVMKDNDGVEHEYTMRIAGWIGTYKTTRGRKAEMSDFPDNFISLFANKKMGEFNILPVVGQNKLNEVYVVGQLHVDLFEFTELPDMALSNRQGYKSDDLRHSTVLDYVRTDLLTEILKKREAYTDRANRDKKQLKEEEQRNNEEKLRRDVDAFRQKASEEAADDLLNLGSGLSREAIKDAIDKSINKNSPELGIKSLVDSQKKKILISQTSPDKSFADIIYQMLLYNNVPAEDILYTNCDDEVCRVPEGRNVYGYLRDFFVESYSTQKIFVLFVTSQNTKKSWGAITEIGASWITKVDHKIFNVEPFKPEHPLDNDTQWQNTNREKPTKGELWMIPLNADVFCQKIESVCDTFGYKKKTRQSNKTQLGTLISIRNT</sequence>
<keyword evidence="2" id="KW-0418">Kinase</keyword>